<evidence type="ECO:0000313" key="2">
    <source>
        <dbReference type="EMBL" id="GEB98352.1"/>
    </source>
</evidence>
<protein>
    <submittedName>
        <fullName evidence="1">Uncharacterized protein</fullName>
    </submittedName>
</protein>
<gene>
    <name evidence="2" type="ORF">CFL01nite_18470</name>
    <name evidence="1" type="ORF">CFLV_01135</name>
</gene>
<sequence length="111" mass="13016">MDAYHYGQLEDSLDYLFDFFDQDLAQRVHASQEYVPAGMEEFLGDNTLEDFVWLWVKEPGANGFRQYLRDGGYDEAEVAQAFLECRTEWGMNTLPHIEWLHERSFATPVID</sequence>
<dbReference type="EMBL" id="BJNB01000031">
    <property type="protein sequence ID" value="GEB98352.1"/>
    <property type="molecule type" value="Genomic_DNA"/>
</dbReference>
<dbReference type="Proteomes" id="UP000315353">
    <property type="component" value="Unassembled WGS sequence"/>
</dbReference>
<dbReference type="OrthoDB" id="4412866at2"/>
<reference evidence="1 3" key="1">
    <citation type="submission" date="2014-08" db="EMBL/GenBank/DDBJ databases">
        <title>Complete genome sequence of Corynebacterium flavescens OJ8(T)(=DSM 20296(T)), isolated from cheese.</title>
        <authorList>
            <person name="Ruckert C."/>
            <person name="Albersmeier A."/>
            <person name="Winkler A."/>
            <person name="Kalinowski J."/>
        </authorList>
    </citation>
    <scope>NUCLEOTIDE SEQUENCE [LARGE SCALE GENOMIC DNA]</scope>
    <source>
        <strain evidence="1 3">OJ8</strain>
    </source>
</reference>
<keyword evidence="3" id="KW-1185">Reference proteome</keyword>
<dbReference type="KEGG" id="cfc:CFLV_01135"/>
<accession>A0A1L7CJF5</accession>
<dbReference type="EMBL" id="CP009246">
    <property type="protein sequence ID" value="APT85939.1"/>
    <property type="molecule type" value="Genomic_DNA"/>
</dbReference>
<dbReference type="STRING" id="28028.CFLV_01135"/>
<proteinExistence type="predicted"/>
<organism evidence="1 3">
    <name type="scientific">Corynebacterium flavescens</name>
    <dbReference type="NCBI Taxonomy" id="28028"/>
    <lineage>
        <taxon>Bacteria</taxon>
        <taxon>Bacillati</taxon>
        <taxon>Actinomycetota</taxon>
        <taxon>Actinomycetes</taxon>
        <taxon>Mycobacteriales</taxon>
        <taxon>Corynebacteriaceae</taxon>
        <taxon>Corynebacterium</taxon>
    </lineage>
</organism>
<dbReference type="GeneID" id="82879326"/>
<name>A0A1L7CJF5_CORFL</name>
<evidence type="ECO:0000313" key="3">
    <source>
        <dbReference type="Proteomes" id="UP000185479"/>
    </source>
</evidence>
<evidence type="ECO:0000313" key="1">
    <source>
        <dbReference type="EMBL" id="APT85939.1"/>
    </source>
</evidence>
<dbReference type="AlphaFoldDB" id="A0A1L7CJF5"/>
<evidence type="ECO:0000313" key="4">
    <source>
        <dbReference type="Proteomes" id="UP000315353"/>
    </source>
</evidence>
<dbReference type="RefSeq" id="WP_075728941.1">
    <property type="nucleotide sequence ID" value="NZ_BJNB01000031.1"/>
</dbReference>
<dbReference type="Proteomes" id="UP000185479">
    <property type="component" value="Chromosome"/>
</dbReference>
<reference evidence="2 4" key="2">
    <citation type="submission" date="2019-06" db="EMBL/GenBank/DDBJ databases">
        <title>Whole genome shotgun sequence of Corynebacterium flavescens NBRC 14136.</title>
        <authorList>
            <person name="Hosoyama A."/>
            <person name="Uohara A."/>
            <person name="Ohji S."/>
            <person name="Ichikawa N."/>
        </authorList>
    </citation>
    <scope>NUCLEOTIDE SEQUENCE [LARGE SCALE GENOMIC DNA]</scope>
    <source>
        <strain evidence="2 4">NBRC 14136</strain>
    </source>
</reference>